<proteinExistence type="predicted"/>
<sequence length="465" mass="55605">MSMSVFMQDNNPFTSSSQNIQQQEKYFTIFDEKLQLSNNKKVKQFKYEKQIDQNDKKQKQNQASKKYKKSFQMMKKFKQIRKQQRKDHNKQTQFIEIIKRVCQDETIRLSFGIQIHKDGIIRLNYSVNCLSFGFNFYQNANVSYSKQDSIVEIDLSLGQNFPRATANQAIEFISQTPCKKLKQVQQILQKYQEVRENEFKRIFQVNVDNRFKQKYDDETSQYVESCKEYIQEYQNQNPTQIFQYAIGRVNYEYEDVQIIKLGYSKAFLDLIGIDISSFTSILLRHQKIDLIPDKEEIMENSLKGLQYRLIKLQELKYDCKIVTFDGFPLRVTLKKKQALPSYQSKQISIFLKEMFLSISEIDVNLDDLYNLIIYREKLLRNDNSLLTFDEYIQKELSLAFEDVEYSVFSQSFLEKYYSQNVIQLKEIQQKLLQKNNFVNQKQTSYKYIHNQYTDFNPIKIISSIR</sequence>
<dbReference type="AlphaFoldDB" id="Q229M6"/>
<gene>
    <name evidence="1" type="ORF">TTHERM_01372830</name>
</gene>
<dbReference type="EMBL" id="GG662526">
    <property type="protein sequence ID" value="EAR81994.2"/>
    <property type="molecule type" value="Genomic_DNA"/>
</dbReference>
<dbReference type="Proteomes" id="UP000009168">
    <property type="component" value="Unassembled WGS sequence"/>
</dbReference>
<keyword evidence="2" id="KW-1185">Reference proteome</keyword>
<reference evidence="2" key="1">
    <citation type="journal article" date="2006" name="PLoS Biol.">
        <title>Macronuclear genome sequence of the ciliate Tetrahymena thermophila, a model eukaryote.</title>
        <authorList>
            <person name="Eisen J.A."/>
            <person name="Coyne R.S."/>
            <person name="Wu M."/>
            <person name="Wu D."/>
            <person name="Thiagarajan M."/>
            <person name="Wortman J.R."/>
            <person name="Badger J.H."/>
            <person name="Ren Q."/>
            <person name="Amedeo P."/>
            <person name="Jones K.M."/>
            <person name="Tallon L.J."/>
            <person name="Delcher A.L."/>
            <person name="Salzberg S.L."/>
            <person name="Silva J.C."/>
            <person name="Haas B.J."/>
            <person name="Majoros W.H."/>
            <person name="Farzad M."/>
            <person name="Carlton J.M."/>
            <person name="Smith R.K. Jr."/>
            <person name="Garg J."/>
            <person name="Pearlman R.E."/>
            <person name="Karrer K.M."/>
            <person name="Sun L."/>
            <person name="Manning G."/>
            <person name="Elde N.C."/>
            <person name="Turkewitz A.P."/>
            <person name="Asai D.J."/>
            <person name="Wilkes D.E."/>
            <person name="Wang Y."/>
            <person name="Cai H."/>
            <person name="Collins K."/>
            <person name="Stewart B.A."/>
            <person name="Lee S.R."/>
            <person name="Wilamowska K."/>
            <person name="Weinberg Z."/>
            <person name="Ruzzo W.L."/>
            <person name="Wloga D."/>
            <person name="Gaertig J."/>
            <person name="Frankel J."/>
            <person name="Tsao C.-C."/>
            <person name="Gorovsky M.A."/>
            <person name="Keeling P.J."/>
            <person name="Waller R.F."/>
            <person name="Patron N.J."/>
            <person name="Cherry J.M."/>
            <person name="Stover N.A."/>
            <person name="Krieger C.J."/>
            <person name="del Toro C."/>
            <person name="Ryder H.F."/>
            <person name="Williamson S.C."/>
            <person name="Barbeau R.A."/>
            <person name="Hamilton E.P."/>
            <person name="Orias E."/>
        </authorList>
    </citation>
    <scope>NUCLEOTIDE SEQUENCE [LARGE SCALE GENOMIC DNA]</scope>
    <source>
        <strain evidence="2">SB210</strain>
    </source>
</reference>
<dbReference type="InParanoid" id="Q229M6"/>
<protein>
    <submittedName>
        <fullName evidence="1">Uncharacterized protein</fullName>
    </submittedName>
</protein>
<dbReference type="GeneID" id="7838902"/>
<evidence type="ECO:0000313" key="2">
    <source>
        <dbReference type="Proteomes" id="UP000009168"/>
    </source>
</evidence>
<dbReference type="HOGENOM" id="CLU_046948_0_0_1"/>
<organism evidence="1 2">
    <name type="scientific">Tetrahymena thermophila (strain SB210)</name>
    <dbReference type="NCBI Taxonomy" id="312017"/>
    <lineage>
        <taxon>Eukaryota</taxon>
        <taxon>Sar</taxon>
        <taxon>Alveolata</taxon>
        <taxon>Ciliophora</taxon>
        <taxon>Intramacronucleata</taxon>
        <taxon>Oligohymenophorea</taxon>
        <taxon>Hymenostomatida</taxon>
        <taxon>Tetrahymenina</taxon>
        <taxon>Tetrahymenidae</taxon>
        <taxon>Tetrahymena</taxon>
    </lineage>
</organism>
<evidence type="ECO:0000313" key="1">
    <source>
        <dbReference type="EMBL" id="EAR81994.2"/>
    </source>
</evidence>
<accession>Q229M6</accession>
<name>Q229M6_TETTS</name>
<dbReference type="RefSeq" id="XP_001029657.2">
    <property type="nucleotide sequence ID" value="XM_001029657.2"/>
</dbReference>
<dbReference type="KEGG" id="tet:TTHERM_01372830"/>